<sequence length="66" mass="7756">MLRWFGVGVQHYADPDDRPGSLKGFIPDEEVSEYRKAFRWRQPRLYKHEEGQPIPGGIRRPPQPIP</sequence>
<proteinExistence type="predicted"/>
<protein>
    <submittedName>
        <fullName evidence="1">Uncharacterized protein</fullName>
    </submittedName>
</protein>
<dbReference type="EMBL" id="HG673381">
    <property type="protein sequence ID" value="CDI83217.1"/>
    <property type="molecule type" value="Genomic_DNA"/>
</dbReference>
<keyword evidence="2" id="KW-1185">Reference proteome</keyword>
<dbReference type="GeneID" id="25271515"/>
<dbReference type="OrthoDB" id="347986at2759"/>
<gene>
    <name evidence="1" type="ORF">EAH_00034450</name>
</gene>
<dbReference type="AlphaFoldDB" id="U6GUJ0"/>
<evidence type="ECO:0000313" key="2">
    <source>
        <dbReference type="Proteomes" id="UP000018050"/>
    </source>
</evidence>
<evidence type="ECO:0000313" key="1">
    <source>
        <dbReference type="EMBL" id="CDI83217.1"/>
    </source>
</evidence>
<name>U6GUJ0_EIMAC</name>
<dbReference type="Proteomes" id="UP000018050">
    <property type="component" value="Unassembled WGS sequence"/>
</dbReference>
<organism evidence="1 2">
    <name type="scientific">Eimeria acervulina</name>
    <name type="common">Coccidian parasite</name>
    <dbReference type="NCBI Taxonomy" id="5801"/>
    <lineage>
        <taxon>Eukaryota</taxon>
        <taxon>Sar</taxon>
        <taxon>Alveolata</taxon>
        <taxon>Apicomplexa</taxon>
        <taxon>Conoidasida</taxon>
        <taxon>Coccidia</taxon>
        <taxon>Eucoccidiorida</taxon>
        <taxon>Eimeriorina</taxon>
        <taxon>Eimeriidae</taxon>
        <taxon>Eimeria</taxon>
    </lineage>
</organism>
<reference evidence="1" key="1">
    <citation type="submission" date="2013-10" db="EMBL/GenBank/DDBJ databases">
        <title>Genomic analysis of the causative agents of coccidiosis in chickens.</title>
        <authorList>
            <person name="Reid A.J."/>
            <person name="Blake D."/>
            <person name="Billington K."/>
            <person name="Browne H."/>
            <person name="Dunn M."/>
            <person name="Hung S."/>
            <person name="Kawahara F."/>
            <person name="Miranda-Saavedra D."/>
            <person name="Mourier T."/>
            <person name="Nagra H."/>
            <person name="Otto T.D."/>
            <person name="Rawlings N."/>
            <person name="Sanchez A."/>
            <person name="Sanders M."/>
            <person name="Subramaniam C."/>
            <person name="Tay Y."/>
            <person name="Dear P."/>
            <person name="Doerig C."/>
            <person name="Gruber A."/>
            <person name="Parkinson J."/>
            <person name="Shirley M."/>
            <person name="Wan K.L."/>
            <person name="Berriman M."/>
            <person name="Tomley F."/>
            <person name="Pain A."/>
        </authorList>
    </citation>
    <scope>NUCLEOTIDE SEQUENCE</scope>
    <source>
        <strain evidence="1">Houghton</strain>
    </source>
</reference>
<dbReference type="VEuPathDB" id="ToxoDB:EAH_00034450"/>
<reference evidence="1" key="2">
    <citation type="submission" date="2013-10" db="EMBL/GenBank/DDBJ databases">
        <authorList>
            <person name="Aslett M."/>
        </authorList>
    </citation>
    <scope>NUCLEOTIDE SEQUENCE</scope>
    <source>
        <strain evidence="1">Houghton</strain>
    </source>
</reference>
<accession>U6GUJ0</accession>
<dbReference type="RefSeq" id="XP_013247623.1">
    <property type="nucleotide sequence ID" value="XM_013392169.1"/>
</dbReference>